<evidence type="ECO:0000256" key="1">
    <source>
        <dbReference type="SAM" id="MobiDB-lite"/>
    </source>
</evidence>
<gene>
    <name evidence="4" type="ORF">NPA09_02100</name>
</gene>
<feature type="domain" description="Lipoprotein-associated type-17" evidence="3">
    <location>
        <begin position="732"/>
        <end position="790"/>
    </location>
</feature>
<feature type="domain" description="Lipoprotein-associated type-17" evidence="3">
    <location>
        <begin position="1035"/>
        <end position="1106"/>
    </location>
</feature>
<evidence type="ECO:0000313" key="5">
    <source>
        <dbReference type="Proteomes" id="UP001059576"/>
    </source>
</evidence>
<keyword evidence="2" id="KW-0812">Transmembrane</keyword>
<keyword evidence="4" id="KW-0449">Lipoprotein</keyword>
<accession>A0ABY5J1T9</accession>
<keyword evidence="2" id="KW-1133">Transmembrane helix</keyword>
<dbReference type="Proteomes" id="UP001059576">
    <property type="component" value="Chromosome"/>
</dbReference>
<sequence>MSKKKNTNQNKEVMNNLPESQPTQYVQHTYNLPQQPTQIVPYQAMPIPPKTNNSRKIIGALIGIGVPVAITAGSVALLMNWNEITNNKNNDKFEEMKRTLNTLSLDVENKASKPVAAITKEELQLIGAVKNDYEVKYDIIFADLHNNVLETVLCLVAKDGTVVDKNVQIKGFKQTNYNKEQLDVAAAIASLRANFNIIPNKENKTNRISSLTNKERLARDVFYNGLHELELDTALPFTQIAKDKEHGVKVDIKQRLNPANDTEIQITATISSGDASQEVSFVIVGFLSQASLDQKQLDDAFAELEKHYKTSYRYFTSEQVSKNQYLTVDNIFQDIKFNFENVKNKLPLLKLEAPTFVIKGDDALEVTINAKHNDATKVITFTVSGFSSLKESYAQELKEFANKIPNTAETRQHTDKLPSKHEYADYLDMFNDLNWHYDEEAKNHNIKITLASGSQNDKNGAKQLTLTFIKHNITYQKTVKVTGFLDEYSYVEYAFKKIKSQYENHELQTHTTNKTPSDVNYNNNDIYYLELDTACNFRKIAELYGFSVVIKPQKNPEILENRGEKQVVLELKYKTYTKELPIIVHGFVTKETEDRTILDAFLQEINSITIKTKNYKNKTSDDPTSAYHSFEDFLNDCEAVSQIKAKDNYKNIVIEGFTTLNNNDSERTVRFNAKLGVHIENVTMKVTGFLGNLAAIDQDLNAIKSKIYHEYTTKLHTTKLATEAKVFYNELQDIDNDLNKGFVELAKSHNAVISIKNKESNDATGTITITLDIVIKDKHYEHAFIIKGFITPIERTNNELEQAIGHLGTRKTVTINTNTLASAVNYDTTNTMLTDIALDFATLAPGVSLEFDPNHQIKNNDDSGEKTVYLLLSKNGVIRPHTLTLNGYLTTENNERAKIAKVIAVLEKQNLQTTLFTNKHVSQVTYSTLEELKTDTRLDLAALANEHNLNITISKQNTQNNGSYQILVTVRSKLIPSIVSEKQLLVTGFLSSEAFEANVLNEYLASFSPNFTTTNHRNELPSSFNYLALIDIINDGAQIANIKLGDIGNKYKNHYNPRQLSLNYINYANPLEHGPADDNLGTKIIKLNITYGTTTKAITFNFSGYASIQLNNHFNNKINELINNLEIILINNGEPTTEGYYTKNIPDNIMLSDISYKTKDGSIIDPKYKVNIIQKEPNNQLQKVDVHYTVSYTENGRTVTSDKQVKPVKTDNVQAVVNNVFNASDFGYIKLQRAHENTKIFGTTLSHFRFGNLLQDNIKHQPKLNEDPDNLTPNYITKPNLPNGMDVEFELVRLESSTLTTNIPPELVEPGKDMRYYLYKKPFKTTFVQIVNNNPKMNVYYVDKINSNNTLEKSEIKLKYNFLNIPNSTIVTYYHIKDLVDQEANTDRYYYAPFGDYAEPFSTGIIKQNRTRLLVNIKYTYLGKTVYKSILSDVPYFQITNKEHYVHNDKHYIYVDYYFNLAKNTKTPIGTNRFDKKML</sequence>
<keyword evidence="2" id="KW-0472">Membrane</keyword>
<reference evidence="4" key="1">
    <citation type="submission" date="2022-07" db="EMBL/GenBank/DDBJ databases">
        <title>Complete genome of Mycoplasma equigenitalium type strain T37.</title>
        <authorList>
            <person name="Spergser J."/>
        </authorList>
    </citation>
    <scope>NUCLEOTIDE SEQUENCE</scope>
    <source>
        <strain evidence="4">T37</strain>
    </source>
</reference>
<feature type="domain" description="Lipoprotein-associated type-17" evidence="3">
    <location>
        <begin position="815"/>
        <end position="890"/>
    </location>
</feature>
<feature type="transmembrane region" description="Helical" evidence="2">
    <location>
        <begin position="57"/>
        <end position="81"/>
    </location>
</feature>
<dbReference type="EMBL" id="CP101808">
    <property type="protein sequence ID" value="UUD36684.1"/>
    <property type="molecule type" value="Genomic_DNA"/>
</dbReference>
<evidence type="ECO:0000313" key="4">
    <source>
        <dbReference type="EMBL" id="UUD36684.1"/>
    </source>
</evidence>
<feature type="compositionally biased region" description="Polar residues" evidence="1">
    <location>
        <begin position="7"/>
        <end position="22"/>
    </location>
</feature>
<protein>
    <submittedName>
        <fullName evidence="4">Lipoprotein 17-related variable surface protein</fullName>
    </submittedName>
</protein>
<proteinExistence type="predicted"/>
<dbReference type="RefSeq" id="WP_129721648.1">
    <property type="nucleotide sequence ID" value="NZ_CP101808.1"/>
</dbReference>
<evidence type="ECO:0000256" key="2">
    <source>
        <dbReference type="SAM" id="Phobius"/>
    </source>
</evidence>
<dbReference type="Pfam" id="PF04200">
    <property type="entry name" value="Lipoprotein_17"/>
    <property type="match status" value="4"/>
</dbReference>
<feature type="region of interest" description="Disordered" evidence="1">
    <location>
        <begin position="1"/>
        <end position="22"/>
    </location>
</feature>
<name>A0ABY5J1T9_9BACT</name>
<feature type="domain" description="Lipoprotein-associated type-17" evidence="3">
    <location>
        <begin position="415"/>
        <end position="485"/>
    </location>
</feature>
<dbReference type="InterPro" id="IPR007326">
    <property type="entry name" value="Lipoprotein-assoc_dom"/>
</dbReference>
<evidence type="ECO:0000259" key="3">
    <source>
        <dbReference type="Pfam" id="PF04200"/>
    </source>
</evidence>
<organism evidence="4 5">
    <name type="scientific">Mycoplasmopsis equigenitalium</name>
    <dbReference type="NCBI Taxonomy" id="114883"/>
    <lineage>
        <taxon>Bacteria</taxon>
        <taxon>Bacillati</taxon>
        <taxon>Mycoplasmatota</taxon>
        <taxon>Mycoplasmoidales</taxon>
        <taxon>Metamycoplasmataceae</taxon>
        <taxon>Mycoplasmopsis</taxon>
    </lineage>
</organism>
<keyword evidence="5" id="KW-1185">Reference proteome</keyword>